<feature type="compositionally biased region" description="Polar residues" evidence="2">
    <location>
        <begin position="28"/>
        <end position="41"/>
    </location>
</feature>
<proteinExistence type="predicted"/>
<dbReference type="Proteomes" id="UP001279734">
    <property type="component" value="Unassembled WGS sequence"/>
</dbReference>
<keyword evidence="5" id="KW-1185">Reference proteome</keyword>
<evidence type="ECO:0000256" key="3">
    <source>
        <dbReference type="SAM" id="Phobius"/>
    </source>
</evidence>
<gene>
    <name evidence="4" type="ORF">Nepgr_010218</name>
</gene>
<reference evidence="4" key="1">
    <citation type="submission" date="2023-05" db="EMBL/GenBank/DDBJ databases">
        <title>Nepenthes gracilis genome sequencing.</title>
        <authorList>
            <person name="Fukushima K."/>
        </authorList>
    </citation>
    <scope>NUCLEOTIDE SEQUENCE</scope>
    <source>
        <strain evidence="4">SING2019-196</strain>
    </source>
</reference>
<dbReference type="Gene3D" id="1.25.10.10">
    <property type="entry name" value="Leucine-rich Repeat Variant"/>
    <property type="match status" value="1"/>
</dbReference>
<dbReference type="InterPro" id="IPR016024">
    <property type="entry name" value="ARM-type_fold"/>
</dbReference>
<keyword evidence="3" id="KW-1133">Transmembrane helix</keyword>
<comment type="caution">
    <text evidence="4">The sequence shown here is derived from an EMBL/GenBank/DDBJ whole genome shotgun (WGS) entry which is preliminary data.</text>
</comment>
<evidence type="ECO:0000256" key="1">
    <source>
        <dbReference type="ARBA" id="ARBA00022737"/>
    </source>
</evidence>
<dbReference type="AlphaFoldDB" id="A0AAD3SC36"/>
<evidence type="ECO:0000313" key="4">
    <source>
        <dbReference type="EMBL" id="GMH08378.1"/>
    </source>
</evidence>
<dbReference type="InterPro" id="IPR011989">
    <property type="entry name" value="ARM-like"/>
</dbReference>
<dbReference type="SMART" id="SM00185">
    <property type="entry name" value="ARM"/>
    <property type="match status" value="2"/>
</dbReference>
<keyword evidence="3" id="KW-0812">Transmembrane</keyword>
<sequence length="839" mass="94400">MNRGNFAQGEGSLKLHIQDLKSLSDSQALTSPTIFEPQTSTERGDDGGADSCPTTSPEDQAPEKKLTLFALRLAVLEKSATGLGTLGFIWATVVLLGGFAITLEKTDFWFITIILLVEGTRLFSRSHELEWQHQSTWSLADAGKTSFRLLRSSSRLLARVLKAIFRPMSVIGSKSRHQGGQLKEETARRGRLEELNKKRQRSRRWNSLDVPFLPLAPWVFLSKNISKLLHWLQIIAAIACVVLSLMKIIKRNYGEVDSSEKRNRKAALIIFYSLALAEAVLFLLEKAYWELKIIYGKLLEEVTKECELESLGLLPVRRFFYDAYSRCLDGSIFDGLKMDMVSFAMDLLASNSPDEQLIGARILRKFATSERFSDDTLQKIGITFLVMERLVEMLNWKDLQEEEIREAAALILSKLAGKKQNSLRVAGIPGAMESISSLLYTTRNSSPGCFEIGDKNIVFDHPHYGFWTFNHMGLLIMKKLARDHDNCGKIGSTRGLLPKIIDFSHVEERLLKDDSVTDSQIMTVKRSLQVVKMLASTPGTTGKQLRREISEIVFTISNIRDILQYGEKHPNLQKLGIDILTSLALEDDTAERIGGTGGIINHLLNILFKEGMTEDQNHVRTAAGQALTMLAMESDSNCQRILRSGALEKFVNALEVPLLRENAAMILRNLCTYSGEGCFIKLRGVTAAVPTVLKGIMLEDNRLQEVMVGLAACAFKFMTTAESRIMFKRSVIKETELANELVQILKKYPNPPVRFPRVRRFTIELAIWMMKDDKTNSHIFKNLGLEKELENVLDTTSELENFNIFNGTAGLNRYKTCIHSLVETALKLMENEHSAEVSH</sequence>
<accession>A0AAD3SC36</accession>
<dbReference type="EMBL" id="BSYO01000008">
    <property type="protein sequence ID" value="GMH08378.1"/>
    <property type="molecule type" value="Genomic_DNA"/>
</dbReference>
<evidence type="ECO:0000313" key="5">
    <source>
        <dbReference type="Proteomes" id="UP001279734"/>
    </source>
</evidence>
<dbReference type="InterPro" id="IPR000225">
    <property type="entry name" value="Armadillo"/>
</dbReference>
<evidence type="ECO:0008006" key="6">
    <source>
        <dbReference type="Google" id="ProtNLM"/>
    </source>
</evidence>
<dbReference type="PANTHER" id="PTHR33115:SF50">
    <property type="entry name" value="ARM REPEAT SUPERFAMILY PROTEIN"/>
    <property type="match status" value="1"/>
</dbReference>
<dbReference type="SUPFAM" id="SSF48371">
    <property type="entry name" value="ARM repeat"/>
    <property type="match status" value="1"/>
</dbReference>
<protein>
    <recommendedName>
        <fullName evidence="6">ARM repeat superfamily protein</fullName>
    </recommendedName>
</protein>
<dbReference type="PANTHER" id="PTHR33115">
    <property type="entry name" value="ARM REPEAT SUPERFAMILY PROTEIN"/>
    <property type="match status" value="1"/>
</dbReference>
<feature type="transmembrane region" description="Helical" evidence="3">
    <location>
        <begin position="266"/>
        <end position="284"/>
    </location>
</feature>
<organism evidence="4 5">
    <name type="scientific">Nepenthes gracilis</name>
    <name type="common">Slender pitcher plant</name>
    <dbReference type="NCBI Taxonomy" id="150966"/>
    <lineage>
        <taxon>Eukaryota</taxon>
        <taxon>Viridiplantae</taxon>
        <taxon>Streptophyta</taxon>
        <taxon>Embryophyta</taxon>
        <taxon>Tracheophyta</taxon>
        <taxon>Spermatophyta</taxon>
        <taxon>Magnoliopsida</taxon>
        <taxon>eudicotyledons</taxon>
        <taxon>Gunneridae</taxon>
        <taxon>Pentapetalae</taxon>
        <taxon>Caryophyllales</taxon>
        <taxon>Nepenthaceae</taxon>
        <taxon>Nepenthes</taxon>
    </lineage>
</organism>
<feature type="transmembrane region" description="Helical" evidence="3">
    <location>
        <begin position="228"/>
        <end position="246"/>
    </location>
</feature>
<evidence type="ECO:0000256" key="2">
    <source>
        <dbReference type="SAM" id="MobiDB-lite"/>
    </source>
</evidence>
<feature type="transmembrane region" description="Helical" evidence="3">
    <location>
        <begin position="80"/>
        <end position="102"/>
    </location>
</feature>
<keyword evidence="3" id="KW-0472">Membrane</keyword>
<keyword evidence="1" id="KW-0677">Repeat</keyword>
<name>A0AAD3SC36_NEPGR</name>
<feature type="region of interest" description="Disordered" evidence="2">
    <location>
        <begin position="28"/>
        <end position="60"/>
    </location>
</feature>